<evidence type="ECO:0000256" key="1">
    <source>
        <dbReference type="ARBA" id="ARBA00023015"/>
    </source>
</evidence>
<dbReference type="RefSeq" id="WP_074841211.1">
    <property type="nucleotide sequence ID" value="NZ_CP047056.1"/>
</dbReference>
<dbReference type="SUPFAM" id="SSF47413">
    <property type="entry name" value="lambda repressor-like DNA-binding domains"/>
    <property type="match status" value="1"/>
</dbReference>
<dbReference type="EMBL" id="FOSF01000046">
    <property type="protein sequence ID" value="SFK26647.1"/>
    <property type="molecule type" value="Genomic_DNA"/>
</dbReference>
<gene>
    <name evidence="5" type="ORF">SAMN04487865_104613</name>
</gene>
<dbReference type="Pfam" id="PF13377">
    <property type="entry name" value="Peripla_BP_3"/>
    <property type="match status" value="1"/>
</dbReference>
<protein>
    <submittedName>
        <fullName evidence="5">Transcriptional regulator, LacI family</fullName>
    </submittedName>
</protein>
<keyword evidence="3" id="KW-0804">Transcription</keyword>
<proteinExistence type="predicted"/>
<keyword evidence="6" id="KW-1185">Reference proteome</keyword>
<evidence type="ECO:0000256" key="2">
    <source>
        <dbReference type="ARBA" id="ARBA00023125"/>
    </source>
</evidence>
<dbReference type="InterPro" id="IPR000843">
    <property type="entry name" value="HTH_LacI"/>
</dbReference>
<dbReference type="Gene3D" id="1.10.260.40">
    <property type="entry name" value="lambda repressor-like DNA-binding domains"/>
    <property type="match status" value="1"/>
</dbReference>
<dbReference type="CDD" id="cd06284">
    <property type="entry name" value="PBP1_LacI-like"/>
    <property type="match status" value="1"/>
</dbReference>
<sequence>MRNTRYKTHEIAKQAGVSPASVSRAINHPELLSGESLEKIRATMQTMGYDVNEIFQTDSKEIILINCPQGTNPFYEEVLDGVISSAECNGYYTLLNYTELDENNIEDFLKMLQIAKIKGLIALSQLSVEILNKINSFVPVVQCCEFNDQSSLPYVSIDDYMAAKNAVKYLIAAGRRKIAFLNGPRHYKYARERLRGFMDALTEEHIAVPDEWIMHVPQIDYQMADTLISRVLSDDHKPDAVFAASDVLAAAVVNRAVYSDLKVPEDLMVIGFDNISLCQIVRPALTSVNQPKHKLGYTACEMLHEKLKGKTLKVNEVLLSTELVLRGSTEHQ</sequence>
<dbReference type="SUPFAM" id="SSF53822">
    <property type="entry name" value="Periplasmic binding protein-like I"/>
    <property type="match status" value="1"/>
</dbReference>
<keyword evidence="1" id="KW-0805">Transcription regulation</keyword>
<dbReference type="GO" id="GO:0003700">
    <property type="term" value="F:DNA-binding transcription factor activity"/>
    <property type="evidence" value="ECO:0007669"/>
    <property type="project" value="TreeGrafter"/>
</dbReference>
<dbReference type="PROSITE" id="PS50932">
    <property type="entry name" value="HTH_LACI_2"/>
    <property type="match status" value="1"/>
</dbReference>
<reference evidence="5 6" key="1">
    <citation type="submission" date="2016-10" db="EMBL/GenBank/DDBJ databases">
        <authorList>
            <person name="Varghese N."/>
            <person name="Submissions S."/>
        </authorList>
    </citation>
    <scope>NUCLEOTIDE SEQUENCE [LARGE SCALE GENOMIC DNA]</scope>
    <source>
        <strain evidence="5 6">22B</strain>
    </source>
</reference>
<dbReference type="AlphaFoldDB" id="A0A662ZAY2"/>
<dbReference type="GO" id="GO:0000976">
    <property type="term" value="F:transcription cis-regulatory region binding"/>
    <property type="evidence" value="ECO:0007669"/>
    <property type="project" value="TreeGrafter"/>
</dbReference>
<evidence type="ECO:0000259" key="4">
    <source>
        <dbReference type="PROSITE" id="PS50932"/>
    </source>
</evidence>
<accession>A0A662ZAY2</accession>
<dbReference type="CDD" id="cd01392">
    <property type="entry name" value="HTH_LacI"/>
    <property type="match status" value="1"/>
</dbReference>
<keyword evidence="2" id="KW-0238">DNA-binding</keyword>
<dbReference type="InterPro" id="IPR028082">
    <property type="entry name" value="Peripla_BP_I"/>
</dbReference>
<evidence type="ECO:0000313" key="5">
    <source>
        <dbReference type="EMBL" id="SFK26647.1"/>
    </source>
</evidence>
<evidence type="ECO:0000313" key="6">
    <source>
        <dbReference type="Proteomes" id="UP000243374"/>
    </source>
</evidence>
<dbReference type="Pfam" id="PF00356">
    <property type="entry name" value="LacI"/>
    <property type="match status" value="1"/>
</dbReference>
<feature type="domain" description="HTH lacI-type" evidence="4">
    <location>
        <begin position="9"/>
        <end position="60"/>
    </location>
</feature>
<dbReference type="InterPro" id="IPR046335">
    <property type="entry name" value="LacI/GalR-like_sensor"/>
</dbReference>
<dbReference type="Gene3D" id="3.40.50.2300">
    <property type="match status" value="2"/>
</dbReference>
<name>A0A662ZAY2_9GAMM</name>
<dbReference type="PANTHER" id="PTHR30146:SF109">
    <property type="entry name" value="HTH-TYPE TRANSCRIPTIONAL REGULATOR GALS"/>
    <property type="match status" value="1"/>
</dbReference>
<dbReference type="SMART" id="SM00354">
    <property type="entry name" value="HTH_LACI"/>
    <property type="match status" value="1"/>
</dbReference>
<organism evidence="5 6">
    <name type="scientific">Succinivibrio dextrinosolvens</name>
    <dbReference type="NCBI Taxonomy" id="83771"/>
    <lineage>
        <taxon>Bacteria</taxon>
        <taxon>Pseudomonadati</taxon>
        <taxon>Pseudomonadota</taxon>
        <taxon>Gammaproteobacteria</taxon>
        <taxon>Aeromonadales</taxon>
        <taxon>Succinivibrionaceae</taxon>
        <taxon>Succinivibrio</taxon>
    </lineage>
</organism>
<dbReference type="PANTHER" id="PTHR30146">
    <property type="entry name" value="LACI-RELATED TRANSCRIPTIONAL REPRESSOR"/>
    <property type="match status" value="1"/>
</dbReference>
<dbReference type="OrthoDB" id="9798934at2"/>
<dbReference type="Proteomes" id="UP000243374">
    <property type="component" value="Unassembled WGS sequence"/>
</dbReference>
<dbReference type="InterPro" id="IPR010982">
    <property type="entry name" value="Lambda_DNA-bd_dom_sf"/>
</dbReference>
<evidence type="ECO:0000256" key="3">
    <source>
        <dbReference type="ARBA" id="ARBA00023163"/>
    </source>
</evidence>